<dbReference type="InterPro" id="IPR009057">
    <property type="entry name" value="Homeodomain-like_sf"/>
</dbReference>
<proteinExistence type="predicted"/>
<comment type="caution">
    <text evidence="1">The sequence shown here is derived from an EMBL/GenBank/DDBJ whole genome shotgun (WGS) entry which is preliminary data.</text>
</comment>
<organism evidence="1 2">
    <name type="scientific">Leptospira harrisiae</name>
    <dbReference type="NCBI Taxonomy" id="2023189"/>
    <lineage>
        <taxon>Bacteria</taxon>
        <taxon>Pseudomonadati</taxon>
        <taxon>Spirochaetota</taxon>
        <taxon>Spirochaetia</taxon>
        <taxon>Leptospirales</taxon>
        <taxon>Leptospiraceae</taxon>
        <taxon>Leptospira</taxon>
    </lineage>
</organism>
<dbReference type="Gene3D" id="1.10.357.10">
    <property type="entry name" value="Tetracycline Repressor, domain 2"/>
    <property type="match status" value="1"/>
</dbReference>
<dbReference type="RefSeq" id="WP_100744803.1">
    <property type="nucleotide sequence ID" value="NZ_NPDW01000002.1"/>
</dbReference>
<keyword evidence="2" id="KW-1185">Reference proteome</keyword>
<evidence type="ECO:0000313" key="1">
    <source>
        <dbReference type="EMBL" id="PJZ84312.1"/>
    </source>
</evidence>
<reference evidence="1 2" key="1">
    <citation type="submission" date="2017-07" db="EMBL/GenBank/DDBJ databases">
        <title>Leptospira spp. isolated from tropical soils.</title>
        <authorList>
            <person name="Thibeaux R."/>
            <person name="Iraola G."/>
            <person name="Ferres I."/>
            <person name="Bierque E."/>
            <person name="Girault D."/>
            <person name="Soupe-Gilbert M.-E."/>
            <person name="Picardeau M."/>
            <person name="Goarant C."/>
        </authorList>
    </citation>
    <scope>NUCLEOTIDE SEQUENCE [LARGE SCALE GENOMIC DNA]</scope>
    <source>
        <strain evidence="1 2">FH2-B-A1</strain>
    </source>
</reference>
<dbReference type="SUPFAM" id="SSF46689">
    <property type="entry name" value="Homeodomain-like"/>
    <property type="match status" value="1"/>
</dbReference>
<dbReference type="EMBL" id="NPDX01000003">
    <property type="protein sequence ID" value="PJZ84312.1"/>
    <property type="molecule type" value="Genomic_DNA"/>
</dbReference>
<accession>A0A2N0AJ36</accession>
<dbReference type="OrthoDB" id="9814200at2"/>
<sequence>MAKTVTEKVDLIPKLLELFCNYGVDGVSIKMVGEVTGLGKGSIYYFFPSGKSDMVDFIILHAERFLNEKLLLLTENKLKGKKGIEEFLNTFVYDTLLLSYIHFMSSLALSHQRVYYMDKLNLFYKDLTLKLSKVISKEGYPNSKAWNISENVIVSVYGSYLFSCSLEDKSYFQNRIKKLNKILMENLKSN</sequence>
<evidence type="ECO:0000313" key="2">
    <source>
        <dbReference type="Proteomes" id="UP000232145"/>
    </source>
</evidence>
<protein>
    <submittedName>
        <fullName evidence="1">TetR family transcriptional regulator</fullName>
    </submittedName>
</protein>
<dbReference type="Proteomes" id="UP000232145">
    <property type="component" value="Unassembled WGS sequence"/>
</dbReference>
<gene>
    <name evidence="1" type="ORF">CH364_13085</name>
</gene>
<dbReference type="AlphaFoldDB" id="A0A2N0AJ36"/>
<name>A0A2N0AJ36_9LEPT</name>